<dbReference type="Pfam" id="PF11571">
    <property type="entry name" value="Med27"/>
    <property type="match status" value="1"/>
</dbReference>
<evidence type="ECO:0000313" key="8">
    <source>
        <dbReference type="Proteomes" id="UP000799440"/>
    </source>
</evidence>
<feature type="compositionally biased region" description="Polar residues" evidence="6">
    <location>
        <begin position="95"/>
        <end position="105"/>
    </location>
</feature>
<keyword evidence="5" id="KW-0539">Nucleus</keyword>
<feature type="compositionally biased region" description="Polar residues" evidence="6">
    <location>
        <begin position="126"/>
        <end position="139"/>
    </location>
</feature>
<evidence type="ECO:0000313" key="7">
    <source>
        <dbReference type="EMBL" id="KAF2747378.1"/>
    </source>
</evidence>
<name>A0A6A6V9T8_9PLEO</name>
<keyword evidence="4" id="KW-0804">Transcription</keyword>
<dbReference type="AlphaFoldDB" id="A0A6A6V9T8"/>
<evidence type="ECO:0000256" key="6">
    <source>
        <dbReference type="SAM" id="MobiDB-lite"/>
    </source>
</evidence>
<dbReference type="EMBL" id="MU006573">
    <property type="protein sequence ID" value="KAF2747378.1"/>
    <property type="molecule type" value="Genomic_DNA"/>
</dbReference>
<accession>A0A6A6V9T8</accession>
<dbReference type="GO" id="GO:0016592">
    <property type="term" value="C:mediator complex"/>
    <property type="evidence" value="ECO:0007669"/>
    <property type="project" value="InterPro"/>
</dbReference>
<evidence type="ECO:0000256" key="4">
    <source>
        <dbReference type="ARBA" id="ARBA00023163"/>
    </source>
</evidence>
<feature type="region of interest" description="Disordered" evidence="6">
    <location>
        <begin position="95"/>
        <end position="139"/>
    </location>
</feature>
<evidence type="ECO:0000256" key="5">
    <source>
        <dbReference type="ARBA" id="ARBA00023242"/>
    </source>
</evidence>
<keyword evidence="8" id="KW-1185">Reference proteome</keyword>
<evidence type="ECO:0000256" key="3">
    <source>
        <dbReference type="ARBA" id="ARBA00023015"/>
    </source>
</evidence>
<protein>
    <submittedName>
        <fullName evidence="7">Uncharacterized protein</fullName>
    </submittedName>
</protein>
<dbReference type="OrthoDB" id="5326237at2759"/>
<evidence type="ECO:0000256" key="2">
    <source>
        <dbReference type="ARBA" id="ARBA00008048"/>
    </source>
</evidence>
<evidence type="ECO:0000256" key="1">
    <source>
        <dbReference type="ARBA" id="ARBA00004123"/>
    </source>
</evidence>
<comment type="subcellular location">
    <subcellularLocation>
        <location evidence="1">Nucleus</location>
    </subcellularLocation>
</comment>
<sequence length="281" mass="31478">MSSTDAQPSEPWDEAQCKAALAQLETLQQQLDNLRLTVHRMTKPLSKPPTDKPLLFSQYKQAAVGSQNSLRAFRAQWLGEDVQSLFRYSRESAQANPDLNASSQLPRYGWKRRADASHGSAGAKQSGENGSLSSDAITNNDDMGRAIEAIRQEDPHVKVQTADDNRDITISFMAETTFLKFHITLKRDANGQDKLKAECLRPTTLSDDITRSIETRERPHDFRYLLDMILAYKTIEGKTCAKCGKAADQRGHLPTARRAKGITTDEEKTLAWKAFHRGCLD</sequence>
<reference evidence="7" key="1">
    <citation type="journal article" date="2020" name="Stud. Mycol.">
        <title>101 Dothideomycetes genomes: a test case for predicting lifestyles and emergence of pathogens.</title>
        <authorList>
            <person name="Haridas S."/>
            <person name="Albert R."/>
            <person name="Binder M."/>
            <person name="Bloem J."/>
            <person name="Labutti K."/>
            <person name="Salamov A."/>
            <person name="Andreopoulos B."/>
            <person name="Baker S."/>
            <person name="Barry K."/>
            <person name="Bills G."/>
            <person name="Bluhm B."/>
            <person name="Cannon C."/>
            <person name="Castanera R."/>
            <person name="Culley D."/>
            <person name="Daum C."/>
            <person name="Ezra D."/>
            <person name="Gonzalez J."/>
            <person name="Henrissat B."/>
            <person name="Kuo A."/>
            <person name="Liang C."/>
            <person name="Lipzen A."/>
            <person name="Lutzoni F."/>
            <person name="Magnuson J."/>
            <person name="Mondo S."/>
            <person name="Nolan M."/>
            <person name="Ohm R."/>
            <person name="Pangilinan J."/>
            <person name="Park H.-J."/>
            <person name="Ramirez L."/>
            <person name="Alfaro M."/>
            <person name="Sun H."/>
            <person name="Tritt A."/>
            <person name="Yoshinaga Y."/>
            <person name="Zwiers L.-H."/>
            <person name="Turgeon B."/>
            <person name="Goodwin S."/>
            <person name="Spatafora J."/>
            <person name="Crous P."/>
            <person name="Grigoriev I."/>
        </authorList>
    </citation>
    <scope>NUCLEOTIDE SEQUENCE</scope>
    <source>
        <strain evidence="7">CBS 119925</strain>
    </source>
</reference>
<proteinExistence type="inferred from homology"/>
<keyword evidence="3" id="KW-0805">Transcription regulation</keyword>
<organism evidence="7 8">
    <name type="scientific">Sporormia fimetaria CBS 119925</name>
    <dbReference type="NCBI Taxonomy" id="1340428"/>
    <lineage>
        <taxon>Eukaryota</taxon>
        <taxon>Fungi</taxon>
        <taxon>Dikarya</taxon>
        <taxon>Ascomycota</taxon>
        <taxon>Pezizomycotina</taxon>
        <taxon>Dothideomycetes</taxon>
        <taxon>Pleosporomycetidae</taxon>
        <taxon>Pleosporales</taxon>
        <taxon>Sporormiaceae</taxon>
        <taxon>Sporormia</taxon>
    </lineage>
</organism>
<dbReference type="InterPro" id="IPR021627">
    <property type="entry name" value="Mediator_Med27"/>
</dbReference>
<gene>
    <name evidence="7" type="ORF">M011DRAFT_402736</name>
</gene>
<dbReference type="Proteomes" id="UP000799440">
    <property type="component" value="Unassembled WGS sequence"/>
</dbReference>
<comment type="similarity">
    <text evidence="2">Belongs to the Mediator complex subunit 27 family.</text>
</comment>